<dbReference type="EMBL" id="JAAVTX010000003">
    <property type="protein sequence ID" value="NKE45465.1"/>
    <property type="molecule type" value="Genomic_DNA"/>
</dbReference>
<evidence type="ECO:0000256" key="3">
    <source>
        <dbReference type="ARBA" id="ARBA00023027"/>
    </source>
</evidence>
<organism evidence="9 10">
    <name type="scientific">Falsiroseomonas frigidaquae</name>
    <dbReference type="NCBI Taxonomy" id="487318"/>
    <lineage>
        <taxon>Bacteria</taxon>
        <taxon>Pseudomonadati</taxon>
        <taxon>Pseudomonadota</taxon>
        <taxon>Alphaproteobacteria</taxon>
        <taxon>Acetobacterales</taxon>
        <taxon>Roseomonadaceae</taxon>
        <taxon>Falsiroseomonas</taxon>
    </lineage>
</organism>
<evidence type="ECO:0000259" key="6">
    <source>
        <dbReference type="Pfam" id="PF00171"/>
    </source>
</evidence>
<dbReference type="InterPro" id="IPR025703">
    <property type="entry name" value="Bifunct_PutA"/>
</dbReference>
<comment type="pathway">
    <text evidence="5">Amino-acid degradation; L-proline degradation into L-glutamate; L-glutamate from L-proline: step 1/2.</text>
</comment>
<dbReference type="InterPro" id="IPR024082">
    <property type="entry name" value="PRODH_PutA_dom_II"/>
</dbReference>
<dbReference type="InterPro" id="IPR050485">
    <property type="entry name" value="Proline_metab_enzyme"/>
</dbReference>
<keyword evidence="5" id="KW-0678">Repressor</keyword>
<dbReference type="Pfam" id="PF14850">
    <property type="entry name" value="Pro_dh-DNA_bdg"/>
    <property type="match status" value="1"/>
</dbReference>
<dbReference type="PANTHER" id="PTHR42862:SF1">
    <property type="entry name" value="DELTA-1-PYRROLINE-5-CARBOXYLATE DEHYDROGENASE 2, ISOFORM A-RELATED"/>
    <property type="match status" value="1"/>
</dbReference>
<comment type="similarity">
    <text evidence="5">In the C-terminal section; belongs to the aldehyde dehydrogenase family.</text>
</comment>
<comment type="catalytic activity">
    <reaction evidence="5">
        <text>L-proline + a quinone = (S)-1-pyrroline-5-carboxylate + a quinol + H(+)</text>
        <dbReference type="Rhea" id="RHEA:23784"/>
        <dbReference type="ChEBI" id="CHEBI:15378"/>
        <dbReference type="ChEBI" id="CHEBI:17388"/>
        <dbReference type="ChEBI" id="CHEBI:24646"/>
        <dbReference type="ChEBI" id="CHEBI:60039"/>
        <dbReference type="ChEBI" id="CHEBI:132124"/>
        <dbReference type="EC" id="1.5.5.2"/>
    </reaction>
</comment>
<name>A0ABX1EZE2_9PROT</name>
<dbReference type="PIRSF" id="PIRSF000197">
    <property type="entry name" value="Bifunct_PutA"/>
    <property type="match status" value="1"/>
</dbReference>
<dbReference type="RefSeq" id="WP_168049903.1">
    <property type="nucleotide sequence ID" value="NZ_JAATJR010000003.1"/>
</dbReference>
<dbReference type="InterPro" id="IPR016162">
    <property type="entry name" value="Ald_DH_N"/>
</dbReference>
<dbReference type="Gene3D" id="1.20.5.460">
    <property type="entry name" value="Single helix bin"/>
    <property type="match status" value="1"/>
</dbReference>
<dbReference type="InterPro" id="IPR002872">
    <property type="entry name" value="Proline_DH_dom"/>
</dbReference>
<dbReference type="Gene3D" id="3.40.309.10">
    <property type="entry name" value="Aldehyde Dehydrogenase, Chain A, domain 2"/>
    <property type="match status" value="1"/>
</dbReference>
<dbReference type="InterPro" id="IPR005933">
    <property type="entry name" value="PutA_C"/>
</dbReference>
<dbReference type="Pfam" id="PF00171">
    <property type="entry name" value="Aldedh"/>
    <property type="match status" value="1"/>
</dbReference>
<comment type="similarity">
    <text evidence="5">In the N-terminal section; belongs to the proline dehydrogenase family.</text>
</comment>
<dbReference type="InterPro" id="IPR016160">
    <property type="entry name" value="Ald_DH_CS_CYS"/>
</dbReference>
<evidence type="ECO:0000256" key="5">
    <source>
        <dbReference type="PIRNR" id="PIRNR000197"/>
    </source>
</evidence>
<dbReference type="SUPFAM" id="SSF81935">
    <property type="entry name" value="N-terminal domain of bifunctional PutA protein"/>
    <property type="match status" value="1"/>
</dbReference>
<evidence type="ECO:0000256" key="4">
    <source>
        <dbReference type="ARBA" id="ARBA00048142"/>
    </source>
</evidence>
<comment type="catalytic activity">
    <reaction evidence="4 5">
        <text>L-glutamate 5-semialdehyde + NAD(+) + H2O = L-glutamate + NADH + 2 H(+)</text>
        <dbReference type="Rhea" id="RHEA:30235"/>
        <dbReference type="ChEBI" id="CHEBI:15377"/>
        <dbReference type="ChEBI" id="CHEBI:15378"/>
        <dbReference type="ChEBI" id="CHEBI:29985"/>
        <dbReference type="ChEBI" id="CHEBI:57540"/>
        <dbReference type="ChEBI" id="CHEBI:57945"/>
        <dbReference type="ChEBI" id="CHEBI:58066"/>
        <dbReference type="EC" id="1.2.1.88"/>
    </reaction>
</comment>
<comment type="function">
    <text evidence="5">Oxidizes proline to glutamate for use as a carbon and nitrogen source.</text>
</comment>
<feature type="domain" description="Aldehyde dehydrogenase" evidence="6">
    <location>
        <begin position="537"/>
        <end position="965"/>
    </location>
</feature>
<evidence type="ECO:0000256" key="2">
    <source>
        <dbReference type="ARBA" id="ARBA00023002"/>
    </source>
</evidence>
<keyword evidence="5" id="KW-0285">Flavoprotein</keyword>
<feature type="domain" description="Proline dehydrogenase PutA" evidence="8">
    <location>
        <begin position="52"/>
        <end position="158"/>
    </location>
</feature>
<protein>
    <recommendedName>
        <fullName evidence="5">Bifunctional protein PutA</fullName>
    </recommendedName>
    <domain>
        <recommendedName>
            <fullName evidence="5">Proline dehydrogenase</fullName>
            <ecNumber evidence="5">1.5.5.2</ecNumber>
        </recommendedName>
        <alternativeName>
            <fullName evidence="5">Proline oxidase</fullName>
        </alternativeName>
    </domain>
    <domain>
        <recommendedName>
            <fullName evidence="5">Delta-1-pyrroline-5-carboxylate dehydrogenase</fullName>
            <shortName evidence="5">P5C dehydrogenase</shortName>
            <ecNumber evidence="5">1.2.1.88</ecNumber>
        </recommendedName>
        <alternativeName>
            <fullName evidence="5">L-glutamate gamma-semialdehyde dehydrogenase</fullName>
        </alternativeName>
    </domain>
</protein>
<dbReference type="PROSITE" id="PS00070">
    <property type="entry name" value="ALDEHYDE_DEHYDR_CYS"/>
    <property type="match status" value="1"/>
</dbReference>
<dbReference type="Proteomes" id="UP000765160">
    <property type="component" value="Unassembled WGS sequence"/>
</dbReference>
<proteinExistence type="inferred from homology"/>
<comment type="cofactor">
    <cofactor evidence="5">
        <name>FAD</name>
        <dbReference type="ChEBI" id="CHEBI:57692"/>
    </cofactor>
</comment>
<evidence type="ECO:0000313" key="9">
    <source>
        <dbReference type="EMBL" id="NKE45465.1"/>
    </source>
</evidence>
<dbReference type="EC" id="1.5.5.2" evidence="5"/>
<evidence type="ECO:0000259" key="8">
    <source>
        <dbReference type="Pfam" id="PF14850"/>
    </source>
</evidence>
<dbReference type="InterPro" id="IPR016163">
    <property type="entry name" value="Ald_DH_C"/>
</dbReference>
<keyword evidence="5" id="KW-0804">Transcription</keyword>
<dbReference type="Pfam" id="PF01619">
    <property type="entry name" value="Pro_dh"/>
    <property type="match status" value="1"/>
</dbReference>
<dbReference type="SUPFAM" id="SSF53720">
    <property type="entry name" value="ALDH-like"/>
    <property type="match status" value="1"/>
</dbReference>
<dbReference type="GO" id="GO:0003842">
    <property type="term" value="F:L-glutamate gamma-semialdehyde dehydrogenase activity"/>
    <property type="evidence" value="ECO:0007669"/>
    <property type="project" value="UniProtKB-EC"/>
</dbReference>
<accession>A0ABX1EZE2</accession>
<keyword evidence="10" id="KW-1185">Reference proteome</keyword>
<evidence type="ECO:0000256" key="1">
    <source>
        <dbReference type="ARBA" id="ARBA00004786"/>
    </source>
</evidence>
<dbReference type="SUPFAM" id="SSF51730">
    <property type="entry name" value="FAD-linked oxidoreductase"/>
    <property type="match status" value="1"/>
</dbReference>
<keyword evidence="5" id="KW-0642">Proline metabolism</keyword>
<dbReference type="EC" id="1.2.1.88" evidence="5"/>
<keyword evidence="5" id="KW-0238">DNA-binding</keyword>
<dbReference type="InterPro" id="IPR029041">
    <property type="entry name" value="FAD-linked_oxidoreductase-like"/>
</dbReference>
<keyword evidence="5" id="KW-0805">Transcription regulation</keyword>
<keyword evidence="5" id="KW-0274">FAD</keyword>
<gene>
    <name evidence="9" type="ORF">HB662_11815</name>
</gene>
<dbReference type="InterPro" id="IPR015590">
    <property type="entry name" value="Aldehyde_DH_dom"/>
</dbReference>
<keyword evidence="2 5" id="KW-0560">Oxidoreductase</keyword>
<dbReference type="Gene3D" id="3.20.20.220">
    <property type="match status" value="1"/>
</dbReference>
<dbReference type="NCBIfam" id="TIGR01238">
    <property type="entry name" value="D1pyr5carbox3"/>
    <property type="match status" value="1"/>
</dbReference>
<dbReference type="InterPro" id="IPR016161">
    <property type="entry name" value="Ald_DH/histidinol_DH"/>
</dbReference>
<comment type="caution">
    <text evidence="9">The sequence shown here is derived from an EMBL/GenBank/DDBJ whole genome shotgun (WGS) entry which is preliminary data.</text>
</comment>
<evidence type="ECO:0000313" key="10">
    <source>
        <dbReference type="Proteomes" id="UP000765160"/>
    </source>
</evidence>
<feature type="domain" description="Proline dehydrogenase" evidence="7">
    <location>
        <begin position="170"/>
        <end position="461"/>
    </location>
</feature>
<dbReference type="PANTHER" id="PTHR42862">
    <property type="entry name" value="DELTA-1-PYRROLINE-5-CARBOXYLATE DEHYDROGENASE 1, ISOFORM A-RELATED"/>
    <property type="match status" value="1"/>
</dbReference>
<comment type="pathway">
    <text evidence="1 5">Amino-acid degradation; L-proline degradation into L-glutamate; L-glutamate from L-proline: step 2/2.</text>
</comment>
<keyword evidence="3 5" id="KW-0520">NAD</keyword>
<sequence length="985" mass="103344">MLHAMFQAPYAPPEEAARAALLAAAPTPRPEAAPLALSLAQAAREGGGPLAVEEILRGWPLSTREGLALMALAEALLRVPDDATADALIAEKLAEGDWRQHAEGFASAASGWALAMGARLVGRGETPGGVLAPMARRLGVPAVRQAARQAVRLMGGQFVLGETIEDALGRSAKGARYSYDMLGEGARTAADSRKYLGAYHAACAAIGRAARGSLPDRPGLSVKLSAIHPRYEAVSRDRVMAELVPDLIELAQAARAHDLNLTLDAEEADRLELSLEIFDRLLTEPSLAGWEGLGLAVQAYQKRAGAVVGWLADRAASTGRRLMVRLVKGAYWDAEIKRAQERGLDDFPVWTRKAATDLAWLTQAAALLDVAKQGRIFPQLATHNAASIAEVLALAAAKGVDSGKFEFQRLHGMGGALYAKLAEQRPDAALRIYAPVGVHEDLLAYLVRRLLENGANGGFVAAVADDSVPLERLLRHPSVVLAEGPPRHPRVKRPAALFGDRPNSRGVEFGDRRALAALIAARDAAPPLEAVPALDPAAAMARAQAAFPAWNATPVSQRAAVLRRAADALEANSEKFIAAIQEEGFRTLDDALSELREAVDFCRFYANEAERLATPTALPGPVGESNVLSLSGRGVVLCISPWNFPLAIFLGQVAAALVAGNAVVAKPAPQTPRIAGLAAQALRQSGLPAEALVVVPGGPDLGAALVAHPAVAGIAFTGSTATARAINRAIAAKDGPIIPLIAETGGLNAMVVDATALPEQVTDDVLTSAFRSAGQRCSALRLLCVQEEAADRMLAMIAGAARELKLGDPRDPATHVGPLIDAQAKARIQDWLARLPEGAREVFRHPAAEEGNLLAPRIVELRRVEDLTQEVFGPVLHVVRWRGATEAALLRALGGTGYGLTLGVQSRRAGFAVRVAQAVPAGNVYVNRNMVGAVVGSQPFGGQGLSGTGPKAGGPHYLPRFMTERVVTVNTAAAGGDAALLAEGE</sequence>
<dbReference type="InterPro" id="IPR024089">
    <property type="entry name" value="PRODH_PutA_dom_I/II"/>
</dbReference>
<reference evidence="9 10" key="1">
    <citation type="submission" date="2020-03" db="EMBL/GenBank/DDBJ databases">
        <title>Roseomonas selenitidurans sp. nov. isolated from soil.</title>
        <authorList>
            <person name="Liu H."/>
        </authorList>
    </citation>
    <scope>NUCLEOTIDE SEQUENCE [LARGE SCALE GENOMIC DNA]</scope>
    <source>
        <strain evidence="9 10">JCM 15073</strain>
    </source>
</reference>
<evidence type="ECO:0000259" key="7">
    <source>
        <dbReference type="Pfam" id="PF01619"/>
    </source>
</evidence>
<dbReference type="Gene3D" id="3.40.605.10">
    <property type="entry name" value="Aldehyde Dehydrogenase, Chain A, domain 1"/>
    <property type="match status" value="1"/>
</dbReference>